<keyword evidence="3" id="KW-0637">Prenyltransferase</keyword>
<reference evidence="11 12" key="2">
    <citation type="submission" date="2018-11" db="EMBL/GenBank/DDBJ databases">
        <authorList>
            <consortium name="Pathogen Informatics"/>
        </authorList>
    </citation>
    <scope>NUCLEOTIDE SEQUENCE [LARGE SCALE GENOMIC DNA]</scope>
</reference>
<dbReference type="Proteomes" id="UP000274504">
    <property type="component" value="Unassembled WGS sequence"/>
</dbReference>
<dbReference type="SUPFAM" id="SSF48239">
    <property type="entry name" value="Terpenoid cyclases/Protein prenyltransferases"/>
    <property type="match status" value="1"/>
</dbReference>
<dbReference type="EMBL" id="UYSG01010915">
    <property type="protein sequence ID" value="VDL59526.1"/>
    <property type="molecule type" value="Genomic_DNA"/>
</dbReference>
<evidence type="ECO:0000256" key="6">
    <source>
        <dbReference type="ARBA" id="ARBA00022737"/>
    </source>
</evidence>
<feature type="domain" description="Oxidoreductase-like" evidence="10">
    <location>
        <begin position="361"/>
        <end position="392"/>
    </location>
</feature>
<dbReference type="InterPro" id="IPR019180">
    <property type="entry name" value="Oxidoreductase-like_N"/>
</dbReference>
<dbReference type="STRING" id="6216.A0A0R3SQ80"/>
<dbReference type="PANTHER" id="PTHR11774:SF4">
    <property type="entry name" value="GERANYLGERANYL TRANSFERASE TYPE-1 SUBUNIT BETA"/>
    <property type="match status" value="1"/>
</dbReference>
<keyword evidence="8" id="KW-0732">Signal</keyword>
<evidence type="ECO:0000256" key="2">
    <source>
        <dbReference type="ARBA" id="ARBA00010497"/>
    </source>
</evidence>
<comment type="similarity">
    <text evidence="2">Belongs to the protein prenyltransferase subunit beta family.</text>
</comment>
<reference evidence="13" key="1">
    <citation type="submission" date="2017-02" db="UniProtKB">
        <authorList>
            <consortium name="WormBaseParasite"/>
        </authorList>
    </citation>
    <scope>IDENTIFICATION</scope>
</reference>
<keyword evidence="5" id="KW-0479">Metal-binding</keyword>
<proteinExistence type="inferred from homology"/>
<evidence type="ECO:0000256" key="3">
    <source>
        <dbReference type="ARBA" id="ARBA00022602"/>
    </source>
</evidence>
<keyword evidence="6" id="KW-0677">Repeat</keyword>
<feature type="signal peptide" evidence="8">
    <location>
        <begin position="1"/>
        <end position="17"/>
    </location>
</feature>
<dbReference type="InterPro" id="IPR008930">
    <property type="entry name" value="Terpenoid_cyclase/PrenylTrfase"/>
</dbReference>
<dbReference type="Gene3D" id="1.50.10.20">
    <property type="match status" value="1"/>
</dbReference>
<dbReference type="GO" id="GO:0046872">
    <property type="term" value="F:metal ion binding"/>
    <property type="evidence" value="ECO:0007669"/>
    <property type="project" value="UniProtKB-KW"/>
</dbReference>
<dbReference type="PANTHER" id="PTHR11774">
    <property type="entry name" value="GERANYLGERANYL TRANSFERASE TYPE BETA SUBUNIT"/>
    <property type="match status" value="1"/>
</dbReference>
<comment type="cofactor">
    <cofactor evidence="1">
        <name>Zn(2+)</name>
        <dbReference type="ChEBI" id="CHEBI:29105"/>
    </cofactor>
</comment>
<evidence type="ECO:0000256" key="7">
    <source>
        <dbReference type="ARBA" id="ARBA00022833"/>
    </source>
</evidence>
<organism evidence="13">
    <name type="scientific">Hymenolepis diminuta</name>
    <name type="common">Rat tapeworm</name>
    <dbReference type="NCBI Taxonomy" id="6216"/>
    <lineage>
        <taxon>Eukaryota</taxon>
        <taxon>Metazoa</taxon>
        <taxon>Spiralia</taxon>
        <taxon>Lophotrochozoa</taxon>
        <taxon>Platyhelminthes</taxon>
        <taxon>Cestoda</taxon>
        <taxon>Eucestoda</taxon>
        <taxon>Cyclophyllidea</taxon>
        <taxon>Hymenolepididae</taxon>
        <taxon>Hymenolepis</taxon>
    </lineage>
</organism>
<dbReference type="InterPro" id="IPR001330">
    <property type="entry name" value="Prenyltrans"/>
</dbReference>
<accession>A0A0R3SQ80</accession>
<evidence type="ECO:0000313" key="13">
    <source>
        <dbReference type="WBParaSite" id="HDID_0000721001-mRNA-1"/>
    </source>
</evidence>
<dbReference type="Pfam" id="PF00432">
    <property type="entry name" value="Prenyltrans"/>
    <property type="match status" value="1"/>
</dbReference>
<dbReference type="AlphaFoldDB" id="A0A0R3SQ80"/>
<dbReference type="Pfam" id="PF09791">
    <property type="entry name" value="Oxidored-like"/>
    <property type="match status" value="1"/>
</dbReference>
<feature type="domain" description="Prenyltransferase alpha-alpha toroid" evidence="9">
    <location>
        <begin position="5"/>
        <end position="283"/>
    </location>
</feature>
<dbReference type="InterPro" id="IPR045089">
    <property type="entry name" value="PGGT1B-like"/>
</dbReference>
<evidence type="ECO:0000256" key="8">
    <source>
        <dbReference type="SAM" id="SignalP"/>
    </source>
</evidence>
<evidence type="ECO:0000259" key="9">
    <source>
        <dbReference type="Pfam" id="PF00432"/>
    </source>
</evidence>
<dbReference type="GO" id="GO:0004662">
    <property type="term" value="F:CAAX-protein geranylgeranyltransferase activity"/>
    <property type="evidence" value="ECO:0007669"/>
    <property type="project" value="TreeGrafter"/>
</dbReference>
<evidence type="ECO:0000313" key="11">
    <source>
        <dbReference type="EMBL" id="VDL59526.1"/>
    </source>
</evidence>
<evidence type="ECO:0000256" key="4">
    <source>
        <dbReference type="ARBA" id="ARBA00022679"/>
    </source>
</evidence>
<feature type="chain" id="PRO_5043131394" evidence="8">
    <location>
        <begin position="18"/>
        <end position="443"/>
    </location>
</feature>
<evidence type="ECO:0000256" key="1">
    <source>
        <dbReference type="ARBA" id="ARBA00001947"/>
    </source>
</evidence>
<sequence>MLTGKLTLLYFSVCGLSIINEIPSTEVDHLIDFIYAHQIPPSKEYGSTRCGFRGSSFIGAPLHLNFGNDGDVEDDRKLPPLPYDSCHVTTDYSALISLLVLGDDLDRIDRRAIIEGIKSLQHINGNLINGSLFCPEFDPRFIFSAVASAYVLNLLDQLDLDAFEQSMMSCITYEGAFGSWPKLEAHAGITYCVLASLKLMDRLDKIFPVGSFERQKLINWLLSRQNGGFNGRGHKDADVCYTFWVGASLRMLKVQQHVDKEPLLKFICSTFDPIVGGFMKAPDGDSVGKILDQFVQNDLVPIVPELNMPLSAFLRLKEIHAKWHSKSSSARFLIFCLLKATVLRMLVPGRRLFTTGSQKPIPPDPSECCGCGCDSCIWIDYANHLLDYHFKRLGNKAEAHKNRKYLRETIGREISAIEDASVRNFVLSEIDIRLNGSPSLTGS</sequence>
<evidence type="ECO:0000256" key="5">
    <source>
        <dbReference type="ARBA" id="ARBA00022723"/>
    </source>
</evidence>
<dbReference type="WBParaSite" id="HDID_0000721001-mRNA-1">
    <property type="protein sequence ID" value="HDID_0000721001-mRNA-1"/>
    <property type="gene ID" value="HDID_0000721001"/>
</dbReference>
<evidence type="ECO:0000313" key="12">
    <source>
        <dbReference type="Proteomes" id="UP000274504"/>
    </source>
</evidence>
<keyword evidence="7" id="KW-0862">Zinc</keyword>
<dbReference type="GO" id="GO:0005953">
    <property type="term" value="C:CAAX-protein geranylgeranyltransferase complex"/>
    <property type="evidence" value="ECO:0007669"/>
    <property type="project" value="TreeGrafter"/>
</dbReference>
<evidence type="ECO:0000259" key="10">
    <source>
        <dbReference type="Pfam" id="PF09791"/>
    </source>
</evidence>
<keyword evidence="4" id="KW-0808">Transferase</keyword>
<name>A0A0R3SQ80_HYMDI</name>
<protein>
    <submittedName>
        <fullName evidence="13">Oxidoreductase-like domain-containing protein</fullName>
    </submittedName>
</protein>
<dbReference type="OrthoDB" id="24893at2759"/>
<gene>
    <name evidence="11" type="ORF">HDID_LOCUS7208</name>
</gene>